<accession>A0ABM8VX47</accession>
<name>A0ABM8VX47_GIGMA</name>
<evidence type="ECO:0000313" key="2">
    <source>
        <dbReference type="Proteomes" id="UP000789901"/>
    </source>
</evidence>
<dbReference type="EMBL" id="CAJVQB010000118">
    <property type="protein sequence ID" value="CAG8468494.1"/>
    <property type="molecule type" value="Genomic_DNA"/>
</dbReference>
<organism evidence="1 2">
    <name type="scientific">Gigaspora margarita</name>
    <dbReference type="NCBI Taxonomy" id="4874"/>
    <lineage>
        <taxon>Eukaryota</taxon>
        <taxon>Fungi</taxon>
        <taxon>Fungi incertae sedis</taxon>
        <taxon>Mucoromycota</taxon>
        <taxon>Glomeromycotina</taxon>
        <taxon>Glomeromycetes</taxon>
        <taxon>Diversisporales</taxon>
        <taxon>Gigasporaceae</taxon>
        <taxon>Gigaspora</taxon>
    </lineage>
</organism>
<protein>
    <submittedName>
        <fullName evidence="1">32963_t:CDS:1</fullName>
    </submittedName>
</protein>
<comment type="caution">
    <text evidence="1">The sequence shown here is derived from an EMBL/GenBank/DDBJ whole genome shotgun (WGS) entry which is preliminary data.</text>
</comment>
<keyword evidence="2" id="KW-1185">Reference proteome</keyword>
<evidence type="ECO:0000313" key="1">
    <source>
        <dbReference type="EMBL" id="CAG8468494.1"/>
    </source>
</evidence>
<proteinExistence type="predicted"/>
<dbReference type="Proteomes" id="UP000789901">
    <property type="component" value="Unassembled WGS sequence"/>
</dbReference>
<sequence>MSPFLKSLVFSEKPSTCDLGAFSSQDLDEANLLENNDLDTLLDVYCNRRSITDQQIITLAQNENNNN</sequence>
<gene>
    <name evidence="1" type="ORF">GMARGA_LOCUS659</name>
</gene>
<reference evidence="1 2" key="1">
    <citation type="submission" date="2021-06" db="EMBL/GenBank/DDBJ databases">
        <authorList>
            <person name="Kallberg Y."/>
            <person name="Tangrot J."/>
            <person name="Rosling A."/>
        </authorList>
    </citation>
    <scope>NUCLEOTIDE SEQUENCE [LARGE SCALE GENOMIC DNA]</scope>
    <source>
        <strain evidence="1 2">120-4 pot B 10/14</strain>
    </source>
</reference>